<protein>
    <submittedName>
        <fullName evidence="1">AT21662p</fullName>
    </submittedName>
</protein>
<dbReference type="EMBL" id="BT024456">
    <property type="protein sequence ID" value="ABC86518.1"/>
    <property type="molecule type" value="mRNA"/>
</dbReference>
<proteinExistence type="evidence at transcript level"/>
<dbReference type="AlphaFoldDB" id="Q29QD4"/>
<accession>Q29QD4</accession>
<organism evidence="1">
    <name type="scientific">Drosophila melanogaster</name>
    <name type="common">Fruit fly</name>
    <dbReference type="NCBI Taxonomy" id="7227"/>
    <lineage>
        <taxon>Eukaryota</taxon>
        <taxon>Metazoa</taxon>
        <taxon>Ecdysozoa</taxon>
        <taxon>Arthropoda</taxon>
        <taxon>Hexapoda</taxon>
        <taxon>Insecta</taxon>
        <taxon>Pterygota</taxon>
        <taxon>Neoptera</taxon>
        <taxon>Endopterygota</taxon>
        <taxon>Diptera</taxon>
        <taxon>Brachycera</taxon>
        <taxon>Muscomorpha</taxon>
        <taxon>Ephydroidea</taxon>
        <taxon>Drosophilidae</taxon>
        <taxon>Drosophila</taxon>
        <taxon>Sophophora</taxon>
    </lineage>
</organism>
<name>Q29QD4_DROME</name>
<evidence type="ECO:0000313" key="1">
    <source>
        <dbReference type="EMBL" id="ABC86518.1"/>
    </source>
</evidence>
<reference evidence="1" key="1">
    <citation type="submission" date="2006-01" db="EMBL/GenBank/DDBJ databases">
        <authorList>
            <person name="Stapleton M."/>
            <person name="Carlson J."/>
            <person name="Chavez C."/>
            <person name="Frise E."/>
            <person name="George R."/>
            <person name="Pacleb J."/>
            <person name="Park S."/>
            <person name="Wan K."/>
            <person name="Yu C."/>
            <person name="Celniker S."/>
        </authorList>
    </citation>
    <scope>NUCLEOTIDE SEQUENCE</scope>
</reference>
<sequence>MSQYKWGILTDTASYNSCKIRTTGDDRSAAVDLGAVVQIGHKWSRFQHSFLAANYSRGHIGLIGYSAGRNQEVGGHLLLENQADAHADVNGSRCERNAHFARRYLGY</sequence>